<accession>W9YP79</accession>
<evidence type="ECO:0000313" key="2">
    <source>
        <dbReference type="EMBL" id="EXJ94747.1"/>
    </source>
</evidence>
<keyword evidence="3" id="KW-1185">Reference proteome</keyword>
<feature type="compositionally biased region" description="Low complexity" evidence="1">
    <location>
        <begin position="227"/>
        <end position="236"/>
    </location>
</feature>
<dbReference type="GeneID" id="19158040"/>
<sequence>MPRAPLRRRQPNRNGPSPRAHRKIPSSSPARLELQKRLAQKPIGQRPDDSDDSDRLVVKGRGRRGRNAPRQEIFASGAVGKGDTPGAHPTRVQRRRSLTKATDDILARTRPDDSPQRVTNKEAPQRPLLAKGNADKATRQRPVPAPVPSSAVKPPASVLRSAQPTPTRENSILGTLKPRRRQPSILQALEPDSSTLDLEDEERFLPDSESTPTNLAISHNVSSTPVTKSSHTSLHSSSKKRKLGPASNFQPALVERTSSEAPRPAASSPDRAGTPEPSLPTVAVSTLRKRGRKSREHIREDEDIMALPRSSSSLSLSPVKPNTPAPTRHRRKKAPKLAPTLATAELQALMMPRKRRRTARTRTQMQSEFDIPVDSDSHRSEKSDPADEEDESIFLPAKKGRKPRRMQAAVNRGFKAGGGTKRGTVVKQSGRGAANRSNANTSTSHLMATKEPVLAPCTPILSGRNHSTKSPSQLSTVNSSNLNTKRTNNGRRRNGQGKSKQLGGSPHGSQDHTGADKENFDLQHHGSLDESGIETPERGPTSVKSSGGRLDTTNINKAKTAITTLGKWADVDAWDLDFEDVEVTTGSSGSSPMRR</sequence>
<proteinExistence type="predicted"/>
<feature type="compositionally biased region" description="Low complexity" evidence="1">
    <location>
        <begin position="148"/>
        <end position="158"/>
    </location>
</feature>
<feature type="compositionally biased region" description="Basic residues" evidence="1">
    <location>
        <begin position="1"/>
        <end position="11"/>
    </location>
</feature>
<feature type="region of interest" description="Disordered" evidence="1">
    <location>
        <begin position="353"/>
        <end position="553"/>
    </location>
</feature>
<organism evidence="2 3">
    <name type="scientific">Capronia coronata CBS 617.96</name>
    <dbReference type="NCBI Taxonomy" id="1182541"/>
    <lineage>
        <taxon>Eukaryota</taxon>
        <taxon>Fungi</taxon>
        <taxon>Dikarya</taxon>
        <taxon>Ascomycota</taxon>
        <taxon>Pezizomycotina</taxon>
        <taxon>Eurotiomycetes</taxon>
        <taxon>Chaetothyriomycetidae</taxon>
        <taxon>Chaetothyriales</taxon>
        <taxon>Herpotrichiellaceae</taxon>
        <taxon>Capronia</taxon>
    </lineage>
</organism>
<feature type="compositionally biased region" description="Polar residues" evidence="1">
    <location>
        <begin position="464"/>
        <end position="482"/>
    </location>
</feature>
<dbReference type="AlphaFoldDB" id="W9YP79"/>
<evidence type="ECO:0000256" key="1">
    <source>
        <dbReference type="SAM" id="MobiDB-lite"/>
    </source>
</evidence>
<gene>
    <name evidence="2" type="ORF">A1O1_03144</name>
</gene>
<name>W9YP79_9EURO</name>
<comment type="caution">
    <text evidence="2">The sequence shown here is derived from an EMBL/GenBank/DDBJ whole genome shotgun (WGS) entry which is preliminary data.</text>
</comment>
<feature type="region of interest" description="Disordered" evidence="1">
    <location>
        <begin position="1"/>
        <end position="336"/>
    </location>
</feature>
<dbReference type="STRING" id="1182541.W9YP79"/>
<dbReference type="RefSeq" id="XP_007722241.1">
    <property type="nucleotide sequence ID" value="XM_007724051.1"/>
</dbReference>
<feature type="compositionally biased region" description="Polar residues" evidence="1">
    <location>
        <begin position="435"/>
        <end position="446"/>
    </location>
</feature>
<evidence type="ECO:0000313" key="3">
    <source>
        <dbReference type="Proteomes" id="UP000019484"/>
    </source>
</evidence>
<feature type="compositionally biased region" description="Polar residues" evidence="1">
    <location>
        <begin position="208"/>
        <end position="226"/>
    </location>
</feature>
<feature type="compositionally biased region" description="Low complexity" evidence="1">
    <location>
        <begin position="259"/>
        <end position="272"/>
    </location>
</feature>
<dbReference type="EMBL" id="AMWN01000002">
    <property type="protein sequence ID" value="EXJ94747.1"/>
    <property type="molecule type" value="Genomic_DNA"/>
</dbReference>
<feature type="compositionally biased region" description="Basic residues" evidence="1">
    <location>
        <begin position="287"/>
        <end position="296"/>
    </location>
</feature>
<dbReference type="HOGENOM" id="CLU_031979_0_0_1"/>
<feature type="compositionally biased region" description="Basic residues" evidence="1">
    <location>
        <begin position="58"/>
        <end position="67"/>
    </location>
</feature>
<reference evidence="2 3" key="1">
    <citation type="submission" date="2013-03" db="EMBL/GenBank/DDBJ databases">
        <title>The Genome Sequence of Capronia coronata CBS 617.96.</title>
        <authorList>
            <consortium name="The Broad Institute Genomics Platform"/>
            <person name="Cuomo C."/>
            <person name="de Hoog S."/>
            <person name="Gorbushina A."/>
            <person name="Walker B."/>
            <person name="Young S.K."/>
            <person name="Zeng Q."/>
            <person name="Gargeya S."/>
            <person name="Fitzgerald M."/>
            <person name="Haas B."/>
            <person name="Abouelleil A."/>
            <person name="Allen A.W."/>
            <person name="Alvarado L."/>
            <person name="Arachchi H.M."/>
            <person name="Berlin A.M."/>
            <person name="Chapman S.B."/>
            <person name="Gainer-Dewar J."/>
            <person name="Goldberg J."/>
            <person name="Griggs A."/>
            <person name="Gujja S."/>
            <person name="Hansen M."/>
            <person name="Howarth C."/>
            <person name="Imamovic A."/>
            <person name="Ireland A."/>
            <person name="Larimer J."/>
            <person name="McCowan C."/>
            <person name="Murphy C."/>
            <person name="Pearson M."/>
            <person name="Poon T.W."/>
            <person name="Priest M."/>
            <person name="Roberts A."/>
            <person name="Saif S."/>
            <person name="Shea T."/>
            <person name="Sisk P."/>
            <person name="Sykes S."/>
            <person name="Wortman J."/>
            <person name="Nusbaum C."/>
            <person name="Birren B."/>
        </authorList>
    </citation>
    <scope>NUCLEOTIDE SEQUENCE [LARGE SCALE GENOMIC DNA]</scope>
    <source>
        <strain evidence="2 3">CBS 617.96</strain>
    </source>
</reference>
<feature type="compositionally biased region" description="Basic and acidic residues" evidence="1">
    <location>
        <begin position="101"/>
        <end position="124"/>
    </location>
</feature>
<feature type="compositionally biased region" description="Polar residues" evidence="1">
    <location>
        <begin position="160"/>
        <end position="173"/>
    </location>
</feature>
<feature type="compositionally biased region" description="Basic and acidic residues" evidence="1">
    <location>
        <begin position="509"/>
        <end position="528"/>
    </location>
</feature>
<feature type="compositionally biased region" description="Basic and acidic residues" evidence="1">
    <location>
        <begin position="375"/>
        <end position="385"/>
    </location>
</feature>
<dbReference type="Proteomes" id="UP000019484">
    <property type="component" value="Unassembled WGS sequence"/>
</dbReference>
<dbReference type="OrthoDB" id="5423493at2759"/>
<dbReference type="eggNOG" id="ENOG502SVPD">
    <property type="taxonomic scope" value="Eukaryota"/>
</dbReference>
<protein>
    <submittedName>
        <fullName evidence="2">Uncharacterized protein</fullName>
    </submittedName>
</protein>